<evidence type="ECO:0000256" key="4">
    <source>
        <dbReference type="SAM" id="MobiDB-lite"/>
    </source>
</evidence>
<keyword evidence="1" id="KW-0677">Repeat</keyword>
<evidence type="ECO:0008006" key="7">
    <source>
        <dbReference type="Google" id="ProtNLM"/>
    </source>
</evidence>
<dbReference type="EMBL" id="MU150291">
    <property type="protein sequence ID" value="KAF9460934.1"/>
    <property type="molecule type" value="Genomic_DNA"/>
</dbReference>
<dbReference type="Pfam" id="PF00023">
    <property type="entry name" value="Ank"/>
    <property type="match status" value="1"/>
</dbReference>
<evidence type="ECO:0000256" key="3">
    <source>
        <dbReference type="PROSITE-ProRule" id="PRU00023"/>
    </source>
</evidence>
<evidence type="ECO:0000256" key="1">
    <source>
        <dbReference type="ARBA" id="ARBA00022737"/>
    </source>
</evidence>
<dbReference type="PROSITE" id="PS50297">
    <property type="entry name" value="ANK_REP_REGION"/>
    <property type="match status" value="4"/>
</dbReference>
<proteinExistence type="predicted"/>
<keyword evidence="2 3" id="KW-0040">ANK repeat</keyword>
<dbReference type="Gene3D" id="1.25.40.20">
    <property type="entry name" value="Ankyrin repeat-containing domain"/>
    <property type="match status" value="3"/>
</dbReference>
<organism evidence="5 6">
    <name type="scientific">Collybia nuda</name>
    <dbReference type="NCBI Taxonomy" id="64659"/>
    <lineage>
        <taxon>Eukaryota</taxon>
        <taxon>Fungi</taxon>
        <taxon>Dikarya</taxon>
        <taxon>Basidiomycota</taxon>
        <taxon>Agaricomycotina</taxon>
        <taxon>Agaricomycetes</taxon>
        <taxon>Agaricomycetidae</taxon>
        <taxon>Agaricales</taxon>
        <taxon>Tricholomatineae</taxon>
        <taxon>Clitocybaceae</taxon>
        <taxon>Collybia</taxon>
    </lineage>
</organism>
<dbReference type="OrthoDB" id="539213at2759"/>
<feature type="repeat" description="ANK" evidence="3">
    <location>
        <begin position="1535"/>
        <end position="1567"/>
    </location>
</feature>
<feature type="repeat" description="ANK" evidence="3">
    <location>
        <begin position="529"/>
        <end position="561"/>
    </location>
</feature>
<feature type="repeat" description="ANK" evidence="3">
    <location>
        <begin position="562"/>
        <end position="587"/>
    </location>
</feature>
<dbReference type="InterPro" id="IPR002110">
    <property type="entry name" value="Ankyrin_rpt"/>
</dbReference>
<dbReference type="PANTHER" id="PTHR24198:SF165">
    <property type="entry name" value="ANKYRIN REPEAT-CONTAINING PROTEIN-RELATED"/>
    <property type="match status" value="1"/>
</dbReference>
<feature type="compositionally biased region" description="Acidic residues" evidence="4">
    <location>
        <begin position="618"/>
        <end position="646"/>
    </location>
</feature>
<dbReference type="Pfam" id="PF12796">
    <property type="entry name" value="Ank_2"/>
    <property type="match status" value="2"/>
</dbReference>
<sequence length="1777" mass="198969">MQQTPEAEAFLKRIVPLPTGPGISLDDALQPSLDDEAELRKLFATDKANARLNDPFVGLVDVFAAPADIRTTRARVVVDDEDLSRKYVMPLSTNNRRQEGAPCIVNDLEEFKKNWSVFSEGSLSQLFDWSNLVAAGGAVLACLTPLSDTAKESKRAMRKYYHSAAYPTSDVDLFLWGMDTAQAEKKINAIYEAVRDSVPWDVTCVRTKHTISIHSQYPYRSVQIVLRLYQSPAEIMAGFDIDAPCCFYNGERVYANPRAIVAMMRQCNTVDMTRRSPSYEVRLAKYSGRGFEVYVPTLERGNIDPTIYERSIARIEGLARLLVLEKLTNTDVRYAFLESRRTLRGRPNPLNQYRRRKRKHNGDLKADTAIGGLEMNDYDVATLHIPYGPGWDARRIDKLVYQTDLGMNSTFNPKNKGRRLHRHPAFFGTMAECVEDCCEHCPAPIDADERQLQEDEDKQYIRGRVAFIEEDPGRQSMSGSFNPIDVGEWSEQVYIGETEHFFAAIAAHDSEGVSRLLEKGADVHRRDHVGRTPLHVAILCKASDIACLLIDAGARMMARLVDGRSCLHLAAQLDQASVVRKLLERSVVNQEQASAGKPDDKDDVEMNEPGAPERLSSEDDWSSEEDDMAMDSGDEGDDDGEGDDDEDKPKKDDKAATGPAEDTQDHENFLEEDDEPDILDVNLPDWDLGFTPLVHAVMSGSLQVVEILLAGGADPKLITTNRGTGFHPLALTVLRKDEDEASQILERLILAGASTSTADDQMRTIFHRILVEDKLKLVSTILQCDPNAKAVLDFPSFVWQNAVFPLVSAIQRSKYAMTALILAHGASPVFTEEHVTRALEATPIEKRRYFSSYNFSSSNNLQKIFHPIESAIAAHDDIAQLLIAIGAQVDINCKRAYGQMNARSIVDWVKFAVKALDDKIYARRLELGYLMSQKETEMDAVMVGQDPKTWKAFLAEEEARLARTKQNPKPDTKLQSVQDEITAFEEVRSYMQEIRTALIARHAKTWKEIYGDNLGIGDTVTHPVIFTPSVKQREPTRGYATLVTYGNHPVPQHQVPQYDELFEACFIGDNDKIQEICLPVKGKHKNLHPLLIQVQINNSTNIYQQSGYTPLYAAISGRQWETAKLILAITVAQYRPTATEQKFSTKGINLDNDSDEESDSGDSDITVEQAEPTFVDVAQRPSVIQNDVHPNRLLDLSNAQVSIEKEDGKYMNIYANALNKTIYENDFEAFINVLNLYKTTSLPITSNSTYAETIIQKDRADMLDEFIRRTGVGIDVKHVQKGGEEALATNDKNRLYLGLSVHGKKRVDLAKKNDPNATFTPTTHPLLWRAALAQSKGIVDYLAGDRPLAAYRFYASSSGDELALLLRRTENLEQVLPQWLGWKLTSLGESPLTAAILGKDLNLLKKLFSKNPRLMASTLHEKIKFIGYNALMVAVEIGVDPAMVDYLLAKSISPAEIDQTRGWNIYHILCRKNHCDLLAHLLTKLPRDVNEVLLAQHSKDSLDTPLHLAVKAAATRATRLIVDFTTTTLLIRNSDGSTPLHIAVQSGFSKITGLLLKADPEALYMENGVGETPLEMATLKDILERTQSFSNRRSNEEPRTITLDDISREPKPINIKNLETELPRLRSMLEQLFNDGRLIKKTKLGEELVKFADMMDVKLAKAKEVESAKPVVVVVEQEMKNPTEGRNISRTLKTLAEAVAASPGHRQLVHLIDVQKSVQRGLDRVAQTKDLAIHEDDEGLTKEEDSEVQERMESLVLQRIQVQSEIHPGGLLLGHRF</sequence>
<feature type="compositionally biased region" description="Acidic residues" evidence="4">
    <location>
        <begin position="1152"/>
        <end position="1162"/>
    </location>
</feature>
<evidence type="ECO:0000313" key="5">
    <source>
        <dbReference type="EMBL" id="KAF9460934.1"/>
    </source>
</evidence>
<keyword evidence="6" id="KW-1185">Reference proteome</keyword>
<dbReference type="SMART" id="SM00248">
    <property type="entry name" value="ANK"/>
    <property type="match status" value="12"/>
</dbReference>
<dbReference type="InterPro" id="IPR036770">
    <property type="entry name" value="Ankyrin_rpt-contain_sf"/>
</dbReference>
<feature type="repeat" description="ANK" evidence="3">
    <location>
        <begin position="688"/>
        <end position="720"/>
    </location>
</feature>
<feature type="region of interest" description="Disordered" evidence="4">
    <location>
        <begin position="589"/>
        <end position="675"/>
    </location>
</feature>
<protein>
    <recommendedName>
        <fullName evidence="7">Ankyrin repeat protein</fullName>
    </recommendedName>
</protein>
<name>A0A9P5Y267_9AGAR</name>
<accession>A0A9P5Y267</accession>
<evidence type="ECO:0000313" key="6">
    <source>
        <dbReference type="Proteomes" id="UP000807353"/>
    </source>
</evidence>
<dbReference type="Proteomes" id="UP000807353">
    <property type="component" value="Unassembled WGS sequence"/>
</dbReference>
<feature type="region of interest" description="Disordered" evidence="4">
    <location>
        <begin position="1145"/>
        <end position="1164"/>
    </location>
</feature>
<dbReference type="PROSITE" id="PS50088">
    <property type="entry name" value="ANK_REPEAT"/>
    <property type="match status" value="4"/>
</dbReference>
<reference evidence="5" key="1">
    <citation type="submission" date="2020-11" db="EMBL/GenBank/DDBJ databases">
        <authorList>
            <consortium name="DOE Joint Genome Institute"/>
            <person name="Ahrendt S."/>
            <person name="Riley R."/>
            <person name="Andreopoulos W."/>
            <person name="Labutti K."/>
            <person name="Pangilinan J."/>
            <person name="Ruiz-Duenas F.J."/>
            <person name="Barrasa J.M."/>
            <person name="Sanchez-Garcia M."/>
            <person name="Camarero S."/>
            <person name="Miyauchi S."/>
            <person name="Serrano A."/>
            <person name="Linde D."/>
            <person name="Babiker R."/>
            <person name="Drula E."/>
            <person name="Ayuso-Fernandez I."/>
            <person name="Pacheco R."/>
            <person name="Padilla G."/>
            <person name="Ferreira P."/>
            <person name="Barriuso J."/>
            <person name="Kellner H."/>
            <person name="Castanera R."/>
            <person name="Alfaro M."/>
            <person name="Ramirez L."/>
            <person name="Pisabarro A.G."/>
            <person name="Kuo A."/>
            <person name="Tritt A."/>
            <person name="Lipzen A."/>
            <person name="He G."/>
            <person name="Yan M."/>
            <person name="Ng V."/>
            <person name="Cullen D."/>
            <person name="Martin F."/>
            <person name="Rosso M.-N."/>
            <person name="Henrissat B."/>
            <person name="Hibbett D."/>
            <person name="Martinez A.T."/>
            <person name="Grigoriev I.V."/>
        </authorList>
    </citation>
    <scope>NUCLEOTIDE SEQUENCE</scope>
    <source>
        <strain evidence="5">CBS 247.69</strain>
    </source>
</reference>
<evidence type="ECO:0000256" key="2">
    <source>
        <dbReference type="ARBA" id="ARBA00023043"/>
    </source>
</evidence>
<comment type="caution">
    <text evidence="5">The sequence shown here is derived from an EMBL/GenBank/DDBJ whole genome shotgun (WGS) entry which is preliminary data.</text>
</comment>
<dbReference type="PANTHER" id="PTHR24198">
    <property type="entry name" value="ANKYRIN REPEAT AND PROTEIN KINASE DOMAIN-CONTAINING PROTEIN"/>
    <property type="match status" value="1"/>
</dbReference>
<dbReference type="SUPFAM" id="SSF48403">
    <property type="entry name" value="Ankyrin repeat"/>
    <property type="match status" value="2"/>
</dbReference>
<gene>
    <name evidence="5" type="ORF">BDZ94DRAFT_1264751</name>
</gene>